<sequence>MSTYRFRGGARLVTWLLKQDPKAGYVLRQYGKPANDNHQTLERETDIDGNTPLKPSIEYLHETKPKPDDMVSQAYRTRATNTVERRRQLKSSKPSTWIALEHGDQPATEGRTTRVGDLVFSSNPIRREHGRASGLMVSYQTDKAGKPVAPEVKTKKPRGGKTQKRVVKLPTVGERNPRKLGYLDLRGVDRSDEYRVPVSFRGGAHVAASRTDSAIDADNELAVWRDRIAAFPVTKCPPGIAYQGAIWLGGVVRAKQTSSRGAIPLAQQYEKPELPEAEARVLEEALSNSTFTDIGTRLGYKGRYADKAGKHAFLRAVSVLVANDNGQEKEKAA</sequence>
<name>A0ACD4D6U1_9HYPH</name>
<reference evidence="1" key="1">
    <citation type="submission" date="2022-09" db="EMBL/GenBank/DDBJ databases">
        <title>Interaction between co-microsymbionts with complementary sets of symbiotic genes in legume-rhizobium systems.</title>
        <authorList>
            <person name="Safronova V."/>
            <person name="Sazanova A."/>
            <person name="Afonin A."/>
            <person name="Chirak E."/>
        </authorList>
    </citation>
    <scope>NUCLEOTIDE SEQUENCE</scope>
    <source>
        <strain evidence="1">A18/3m</strain>
    </source>
</reference>
<proteinExistence type="predicted"/>
<evidence type="ECO:0000313" key="1">
    <source>
        <dbReference type="EMBL" id="UXN61571.1"/>
    </source>
</evidence>
<organism evidence="1 2">
    <name type="scientific">Phyllobacterium zundukense</name>
    <dbReference type="NCBI Taxonomy" id="1867719"/>
    <lineage>
        <taxon>Bacteria</taxon>
        <taxon>Pseudomonadati</taxon>
        <taxon>Pseudomonadota</taxon>
        <taxon>Alphaproteobacteria</taxon>
        <taxon>Hyphomicrobiales</taxon>
        <taxon>Phyllobacteriaceae</taxon>
        <taxon>Phyllobacterium</taxon>
    </lineage>
</organism>
<protein>
    <submittedName>
        <fullName evidence="1">Uncharacterized protein</fullName>
    </submittedName>
</protein>
<accession>A0ACD4D6U1</accession>
<evidence type="ECO:0000313" key="2">
    <source>
        <dbReference type="Proteomes" id="UP001061991"/>
    </source>
</evidence>
<keyword evidence="2" id="KW-1185">Reference proteome</keyword>
<gene>
    <name evidence="1" type="ORF">N8E88_16050</name>
</gene>
<dbReference type="EMBL" id="CP104973">
    <property type="protein sequence ID" value="UXN61571.1"/>
    <property type="molecule type" value="Genomic_DNA"/>
</dbReference>
<dbReference type="Proteomes" id="UP001061991">
    <property type="component" value="Chromosome"/>
</dbReference>